<dbReference type="EMBL" id="BMNC01000028">
    <property type="protein sequence ID" value="GGN28717.1"/>
    <property type="molecule type" value="Genomic_DNA"/>
</dbReference>
<dbReference type="InterPro" id="IPR028082">
    <property type="entry name" value="Peripla_BP_I"/>
</dbReference>
<organism evidence="6 7">
    <name type="scientific">Lentzea pudingi</name>
    <dbReference type="NCBI Taxonomy" id="1789439"/>
    <lineage>
        <taxon>Bacteria</taxon>
        <taxon>Bacillati</taxon>
        <taxon>Actinomycetota</taxon>
        <taxon>Actinomycetes</taxon>
        <taxon>Pseudonocardiales</taxon>
        <taxon>Pseudonocardiaceae</taxon>
        <taxon>Lentzea</taxon>
    </lineage>
</organism>
<evidence type="ECO:0000313" key="6">
    <source>
        <dbReference type="EMBL" id="GGN28717.1"/>
    </source>
</evidence>
<dbReference type="Proteomes" id="UP000597656">
    <property type="component" value="Unassembled WGS sequence"/>
</dbReference>
<protein>
    <recommendedName>
        <fullName evidence="5">Periplasmic binding protein domain-containing protein</fullName>
    </recommendedName>
</protein>
<gene>
    <name evidence="6" type="ORF">GCM10011609_85120</name>
</gene>
<evidence type="ECO:0000313" key="7">
    <source>
        <dbReference type="Proteomes" id="UP000597656"/>
    </source>
</evidence>
<feature type="signal peptide" evidence="4">
    <location>
        <begin position="1"/>
        <end position="27"/>
    </location>
</feature>
<feature type="chain" id="PRO_5046536355" description="Periplasmic binding protein domain-containing protein" evidence="4">
    <location>
        <begin position="28"/>
        <end position="371"/>
    </location>
</feature>
<keyword evidence="3 4" id="KW-0732">Signal</keyword>
<comment type="subcellular location">
    <subcellularLocation>
        <location evidence="1">Cell envelope</location>
    </subcellularLocation>
</comment>
<proteinExistence type="inferred from homology"/>
<name>A0ABQ2IVU2_9PSEU</name>
<dbReference type="SUPFAM" id="SSF53822">
    <property type="entry name" value="Periplasmic binding protein-like I"/>
    <property type="match status" value="1"/>
</dbReference>
<keyword evidence="7" id="KW-1185">Reference proteome</keyword>
<evidence type="ECO:0000259" key="5">
    <source>
        <dbReference type="Pfam" id="PF13407"/>
    </source>
</evidence>
<dbReference type="InterPro" id="IPR025997">
    <property type="entry name" value="SBP_2_dom"/>
</dbReference>
<dbReference type="PANTHER" id="PTHR46847">
    <property type="entry name" value="D-ALLOSE-BINDING PERIPLASMIC PROTEIN-RELATED"/>
    <property type="match status" value="1"/>
</dbReference>
<dbReference type="PANTHER" id="PTHR46847:SF1">
    <property type="entry name" value="D-ALLOSE-BINDING PERIPLASMIC PROTEIN-RELATED"/>
    <property type="match status" value="1"/>
</dbReference>
<comment type="caution">
    <text evidence="6">The sequence shown here is derived from an EMBL/GenBank/DDBJ whole genome shotgun (WGS) entry which is preliminary data.</text>
</comment>
<feature type="domain" description="Periplasmic binding protein" evidence="5">
    <location>
        <begin position="65"/>
        <end position="311"/>
    </location>
</feature>
<reference evidence="7" key="1">
    <citation type="journal article" date="2019" name="Int. J. Syst. Evol. Microbiol.">
        <title>The Global Catalogue of Microorganisms (GCM) 10K type strain sequencing project: providing services to taxonomists for standard genome sequencing and annotation.</title>
        <authorList>
            <consortium name="The Broad Institute Genomics Platform"/>
            <consortium name="The Broad Institute Genome Sequencing Center for Infectious Disease"/>
            <person name="Wu L."/>
            <person name="Ma J."/>
        </authorList>
    </citation>
    <scope>NUCLEOTIDE SEQUENCE [LARGE SCALE GENOMIC DNA]</scope>
    <source>
        <strain evidence="7">CGMCC 4.7319</strain>
    </source>
</reference>
<sequence>MRAPRKLGPRRSVISRLAIAATMLGLAACTGAETQQTTEGEGGREVNIAFSTSVPAGEDSRVILMGVERAAQDLGPVRFTFEPPANYDPIAAQRQTTDLLSTRPDAMAIAPQPPDVWQRTLTQVADQVEAVTYQAKPVGTADQVGNAVIRTYVGANDTTLGREALRATIDNARLGPETTGTVLLGTCVPQTVGSLYERVQGFRQAVAERLPRAQIKEFDSKPEPRENINAWEAAIQSTPDAVVGIGACDQDGASLHNIKTRSGARLAAGALETPPEVLRGLREGTIAAAVSDNYWLMGYITTRLLVERARGGPELPEGFIDTGFTVVNRDNVDQIEQRNSTPETLASGYAPRVEELFGDLAKHVRPLAEAW</sequence>
<evidence type="ECO:0000256" key="3">
    <source>
        <dbReference type="ARBA" id="ARBA00022729"/>
    </source>
</evidence>
<dbReference type="PROSITE" id="PS51257">
    <property type="entry name" value="PROKAR_LIPOPROTEIN"/>
    <property type="match status" value="1"/>
</dbReference>
<comment type="similarity">
    <text evidence="2">Belongs to the bacterial solute-binding protein 2 family.</text>
</comment>
<evidence type="ECO:0000256" key="1">
    <source>
        <dbReference type="ARBA" id="ARBA00004196"/>
    </source>
</evidence>
<dbReference type="Pfam" id="PF13407">
    <property type="entry name" value="Peripla_BP_4"/>
    <property type="match status" value="1"/>
</dbReference>
<evidence type="ECO:0000256" key="4">
    <source>
        <dbReference type="SAM" id="SignalP"/>
    </source>
</evidence>
<dbReference type="Gene3D" id="3.40.50.2300">
    <property type="match status" value="2"/>
</dbReference>
<evidence type="ECO:0000256" key="2">
    <source>
        <dbReference type="ARBA" id="ARBA00007639"/>
    </source>
</evidence>
<accession>A0ABQ2IVU2</accession>